<dbReference type="Pfam" id="PF01381">
    <property type="entry name" value="HTH_3"/>
    <property type="match status" value="1"/>
</dbReference>
<comment type="caution">
    <text evidence="2">The sequence shown here is derived from an EMBL/GenBank/DDBJ whole genome shotgun (WGS) entry which is preliminary data.</text>
</comment>
<sequence length="218" mass="23955">MEFWSADEEFDSEGVEDRFARRVRSEREARGLSQADLAKLLSTKGVRAHPTTVGKIESRDGDRPRSIRLDEAAAISAVFGIPLDDLVGRPQRFDRQAAIDRVRVAAIQTLQSIASAVEPLGQAIQALKIDPENSDHLAELNKQDLDSVEVGPIFQRAVLMGVSRRRLAEKLDSISEVIGEIGGYATMDEELVTAQFRELTSRTDGAGTRRLGVDDNPS</sequence>
<name>A0A8I1D4Q3_RHOER</name>
<keyword evidence="3" id="KW-1185">Reference proteome</keyword>
<feature type="domain" description="HTH cro/C1-type" evidence="1">
    <location>
        <begin position="23"/>
        <end position="86"/>
    </location>
</feature>
<dbReference type="CDD" id="cd00093">
    <property type="entry name" value="HTH_XRE"/>
    <property type="match status" value="1"/>
</dbReference>
<accession>A0A8I1D4Q3</accession>
<dbReference type="Proteomes" id="UP000627573">
    <property type="component" value="Unassembled WGS sequence"/>
</dbReference>
<evidence type="ECO:0000313" key="3">
    <source>
        <dbReference type="Proteomes" id="UP000627573"/>
    </source>
</evidence>
<dbReference type="PROSITE" id="PS50943">
    <property type="entry name" value="HTH_CROC1"/>
    <property type="match status" value="1"/>
</dbReference>
<dbReference type="GO" id="GO:0003677">
    <property type="term" value="F:DNA binding"/>
    <property type="evidence" value="ECO:0007669"/>
    <property type="project" value="InterPro"/>
</dbReference>
<organism evidence="2 3">
    <name type="scientific">Rhodococcus erythropolis</name>
    <name type="common">Arthrobacter picolinophilus</name>
    <dbReference type="NCBI Taxonomy" id="1833"/>
    <lineage>
        <taxon>Bacteria</taxon>
        <taxon>Bacillati</taxon>
        <taxon>Actinomycetota</taxon>
        <taxon>Actinomycetes</taxon>
        <taxon>Mycobacteriales</taxon>
        <taxon>Nocardiaceae</taxon>
        <taxon>Rhodococcus</taxon>
        <taxon>Rhodococcus erythropolis group</taxon>
    </lineage>
</organism>
<dbReference type="RefSeq" id="WP_197940474.1">
    <property type="nucleotide sequence ID" value="NZ_JAECSB010000014.1"/>
</dbReference>
<dbReference type="InterPro" id="IPR010982">
    <property type="entry name" value="Lambda_DNA-bd_dom_sf"/>
</dbReference>
<protein>
    <submittedName>
        <fullName evidence="2">Helix-turn-helix transcriptional regulator</fullName>
    </submittedName>
</protein>
<dbReference type="SUPFAM" id="SSF47413">
    <property type="entry name" value="lambda repressor-like DNA-binding domains"/>
    <property type="match status" value="1"/>
</dbReference>
<dbReference type="EMBL" id="JAECSB010000014">
    <property type="protein sequence ID" value="MBH5141437.1"/>
    <property type="molecule type" value="Genomic_DNA"/>
</dbReference>
<evidence type="ECO:0000259" key="1">
    <source>
        <dbReference type="PROSITE" id="PS50943"/>
    </source>
</evidence>
<gene>
    <name evidence="2" type="ORF">I3517_02250</name>
</gene>
<evidence type="ECO:0000313" key="2">
    <source>
        <dbReference type="EMBL" id="MBH5141437.1"/>
    </source>
</evidence>
<dbReference type="InterPro" id="IPR001387">
    <property type="entry name" value="Cro/C1-type_HTH"/>
</dbReference>
<reference evidence="2 3" key="1">
    <citation type="submission" date="2020-12" db="EMBL/GenBank/DDBJ databases">
        <title>Draft genome sequence of furan degrading bacterial strain FUR100.</title>
        <authorList>
            <person name="Woiski C."/>
        </authorList>
    </citation>
    <scope>NUCLEOTIDE SEQUENCE [LARGE SCALE GENOMIC DNA]</scope>
    <source>
        <strain evidence="2 3">FUR100</strain>
    </source>
</reference>
<proteinExistence type="predicted"/>
<dbReference type="SMART" id="SM00530">
    <property type="entry name" value="HTH_XRE"/>
    <property type="match status" value="1"/>
</dbReference>
<dbReference type="AlphaFoldDB" id="A0A8I1D4Q3"/>
<dbReference type="Gene3D" id="1.10.260.40">
    <property type="entry name" value="lambda repressor-like DNA-binding domains"/>
    <property type="match status" value="1"/>
</dbReference>